<dbReference type="InterPro" id="IPR038287">
    <property type="entry name" value="Cse2_sf"/>
</dbReference>
<dbReference type="AlphaFoldDB" id="A0A1G6RJD3"/>
<dbReference type="EMBL" id="FNAD01000001">
    <property type="protein sequence ID" value="SDD04523.1"/>
    <property type="molecule type" value="Genomic_DNA"/>
</dbReference>
<organism evidence="1 2">
    <name type="scientific">Glycomyces harbinensis</name>
    <dbReference type="NCBI Taxonomy" id="58114"/>
    <lineage>
        <taxon>Bacteria</taxon>
        <taxon>Bacillati</taxon>
        <taxon>Actinomycetota</taxon>
        <taxon>Actinomycetes</taxon>
        <taxon>Glycomycetales</taxon>
        <taxon>Glycomycetaceae</taxon>
        <taxon>Glycomyces</taxon>
    </lineage>
</organism>
<proteinExistence type="predicted"/>
<dbReference type="Pfam" id="PF09485">
    <property type="entry name" value="CRISPR_Cse2"/>
    <property type="match status" value="1"/>
</dbReference>
<dbReference type="InterPro" id="IPR013382">
    <property type="entry name" value="CRISPR-assoc_prot_Cse2"/>
</dbReference>
<accession>A0A1G6RJD3</accession>
<gene>
    <name evidence="1" type="ORF">SAMN05216270_101514</name>
</gene>
<dbReference type="STRING" id="58114.SAMN05216270_101514"/>
<sequence>MSDDRDTGKFWNRFDPDAFEASAKTAALRRGAGHEPGGIPAMWDFYTTWDLTKGGDAAGRFRAEHETLVLFGIHQQSTGARMHRRGMDVGRAAARLLAQESVGKQGLDALMNRIGGSTSQTELVGHLRRLVTMLKNHRIGLDYDRVYAAVWAWDDPSRRDGLCRNWGRQYKQPVDTPSEPSAPEQ</sequence>
<name>A0A1G6RJD3_9ACTN</name>
<evidence type="ECO:0000313" key="1">
    <source>
        <dbReference type="EMBL" id="SDD04523.1"/>
    </source>
</evidence>
<dbReference type="Proteomes" id="UP000198949">
    <property type="component" value="Unassembled WGS sequence"/>
</dbReference>
<evidence type="ECO:0000313" key="2">
    <source>
        <dbReference type="Proteomes" id="UP000198949"/>
    </source>
</evidence>
<dbReference type="NCBIfam" id="TIGR02548">
    <property type="entry name" value="casB_cse2"/>
    <property type="match status" value="1"/>
</dbReference>
<keyword evidence="2" id="KW-1185">Reference proteome</keyword>
<reference evidence="2" key="1">
    <citation type="submission" date="2016-10" db="EMBL/GenBank/DDBJ databases">
        <authorList>
            <person name="Varghese N."/>
            <person name="Submissions S."/>
        </authorList>
    </citation>
    <scope>NUCLEOTIDE SEQUENCE [LARGE SCALE GENOMIC DNA]</scope>
    <source>
        <strain evidence="2">CGMCC 4.3516</strain>
    </source>
</reference>
<protein>
    <submittedName>
        <fullName evidence="1">CRISPR system Cascade subunit CasB</fullName>
    </submittedName>
</protein>
<dbReference type="CDD" id="cd09731">
    <property type="entry name" value="Cse2_I-E"/>
    <property type="match status" value="1"/>
</dbReference>
<dbReference type="Gene3D" id="1.10.520.40">
    <property type="entry name" value="CRISPR-associated protein Cse2"/>
    <property type="match status" value="1"/>
</dbReference>
<dbReference type="RefSeq" id="WP_177154750.1">
    <property type="nucleotide sequence ID" value="NZ_FNAD01000001.1"/>
</dbReference>